<dbReference type="InterPro" id="IPR001991">
    <property type="entry name" value="Na-dicarboxylate_symporter"/>
</dbReference>
<keyword evidence="5 9" id="KW-0769">Symport</keyword>
<evidence type="ECO:0000256" key="5">
    <source>
        <dbReference type="ARBA" id="ARBA00022847"/>
    </source>
</evidence>
<keyword evidence="4 9" id="KW-0812">Transmembrane</keyword>
<dbReference type="SUPFAM" id="SSF118215">
    <property type="entry name" value="Proton glutamate symport protein"/>
    <property type="match status" value="1"/>
</dbReference>
<dbReference type="PANTHER" id="PTHR42865:SF8">
    <property type="entry name" value="SERINE_THREONINE TRANSPORTER SSTT"/>
    <property type="match status" value="1"/>
</dbReference>
<comment type="caution">
    <text evidence="9">Lacks conserved residue(s) required for the propagation of feature annotation.</text>
</comment>
<keyword evidence="8 9" id="KW-0472">Membrane</keyword>
<dbReference type="GO" id="GO:0015826">
    <property type="term" value="P:threonine transport"/>
    <property type="evidence" value="ECO:0007669"/>
    <property type="project" value="InterPro"/>
</dbReference>
<evidence type="ECO:0000256" key="8">
    <source>
        <dbReference type="ARBA" id="ARBA00023136"/>
    </source>
</evidence>
<dbReference type="GO" id="GO:0015293">
    <property type="term" value="F:symporter activity"/>
    <property type="evidence" value="ECO:0007669"/>
    <property type="project" value="UniProtKB-UniRule"/>
</dbReference>
<feature type="transmembrane region" description="Helical" evidence="9">
    <location>
        <begin position="178"/>
        <end position="197"/>
    </location>
</feature>
<feature type="transmembrane region" description="Helical" evidence="9">
    <location>
        <begin position="40"/>
        <end position="63"/>
    </location>
</feature>
<organism evidence="10 11">
    <name type="scientific">Vagococcus hydrophili</name>
    <dbReference type="NCBI Taxonomy" id="2714947"/>
    <lineage>
        <taxon>Bacteria</taxon>
        <taxon>Bacillati</taxon>
        <taxon>Bacillota</taxon>
        <taxon>Bacilli</taxon>
        <taxon>Lactobacillales</taxon>
        <taxon>Enterococcaceae</taxon>
        <taxon>Vagococcus</taxon>
    </lineage>
</organism>
<dbReference type="Gene3D" id="1.10.3860.10">
    <property type="entry name" value="Sodium:dicarboxylate symporter"/>
    <property type="match status" value="1"/>
</dbReference>
<keyword evidence="7 9" id="KW-1133">Transmembrane helix</keyword>
<comment type="function">
    <text evidence="9">Involved in the import of serine and threonine into the cell, with the concomitant import of sodium (symport system).</text>
</comment>
<keyword evidence="6 9" id="KW-0029">Amino-acid transport</keyword>
<dbReference type="HAMAP" id="MF_01582">
    <property type="entry name" value="Ser_Thr_transp_SstT"/>
    <property type="match status" value="1"/>
</dbReference>
<dbReference type="EMBL" id="CP049887">
    <property type="protein sequence ID" value="QIL48361.1"/>
    <property type="molecule type" value="Genomic_DNA"/>
</dbReference>
<dbReference type="InterPro" id="IPR023025">
    <property type="entry name" value="Ser_Thr_transp_SstT"/>
</dbReference>
<evidence type="ECO:0000256" key="3">
    <source>
        <dbReference type="ARBA" id="ARBA00022475"/>
    </source>
</evidence>
<comment type="catalytic activity">
    <reaction evidence="9">
        <text>L-threonine(in) + Na(+)(in) = L-threonine(out) + Na(+)(out)</text>
        <dbReference type="Rhea" id="RHEA:69999"/>
        <dbReference type="ChEBI" id="CHEBI:29101"/>
        <dbReference type="ChEBI" id="CHEBI:57926"/>
    </reaction>
</comment>
<feature type="transmembrane region" description="Helical" evidence="9">
    <location>
        <begin position="209"/>
        <end position="233"/>
    </location>
</feature>
<dbReference type="AlphaFoldDB" id="A0A6G8ATE9"/>
<evidence type="ECO:0000256" key="2">
    <source>
        <dbReference type="ARBA" id="ARBA00022448"/>
    </source>
</evidence>
<reference evidence="10 11" key="1">
    <citation type="submission" date="2020-03" db="EMBL/GenBank/DDBJ databases">
        <title>Vagococcus sp. nov., isolated from beetles.</title>
        <authorList>
            <person name="Hyun D.-W."/>
            <person name="Bae J.-W."/>
        </authorList>
    </citation>
    <scope>NUCLEOTIDE SEQUENCE [LARGE SCALE GENOMIC DNA]</scope>
    <source>
        <strain evidence="10 11">HDW17B</strain>
    </source>
</reference>
<dbReference type="KEGG" id="vhy:G7082_07565"/>
<name>A0A6G8ATE9_9ENTE</name>
<keyword evidence="11" id="KW-1185">Reference proteome</keyword>
<gene>
    <name evidence="9 10" type="primary">sstT</name>
    <name evidence="10" type="ORF">G7082_07565</name>
</gene>
<evidence type="ECO:0000256" key="9">
    <source>
        <dbReference type="HAMAP-Rule" id="MF_01582"/>
    </source>
</evidence>
<evidence type="ECO:0000256" key="1">
    <source>
        <dbReference type="ARBA" id="ARBA00004141"/>
    </source>
</evidence>
<keyword evidence="2 9" id="KW-0813">Transport</keyword>
<dbReference type="PANTHER" id="PTHR42865">
    <property type="entry name" value="PROTON/GLUTAMATE-ASPARTATE SYMPORTER"/>
    <property type="match status" value="1"/>
</dbReference>
<evidence type="ECO:0000313" key="11">
    <source>
        <dbReference type="Proteomes" id="UP000501747"/>
    </source>
</evidence>
<dbReference type="PRINTS" id="PR00173">
    <property type="entry name" value="EDTRNSPORT"/>
</dbReference>
<proteinExistence type="inferred from homology"/>
<feature type="transmembrane region" description="Helical" evidence="9">
    <location>
        <begin position="75"/>
        <end position="97"/>
    </location>
</feature>
<dbReference type="Proteomes" id="UP000501747">
    <property type="component" value="Chromosome"/>
</dbReference>
<evidence type="ECO:0000256" key="6">
    <source>
        <dbReference type="ARBA" id="ARBA00022970"/>
    </source>
</evidence>
<dbReference type="GO" id="GO:0032329">
    <property type="term" value="P:serine transport"/>
    <property type="evidence" value="ECO:0007669"/>
    <property type="project" value="InterPro"/>
</dbReference>
<dbReference type="RefSeq" id="WP_166034508.1">
    <property type="nucleotide sequence ID" value="NZ_CP049887.1"/>
</dbReference>
<comment type="subcellular location">
    <subcellularLocation>
        <location evidence="9">Cell membrane</location>
        <topology evidence="9">Multi-pass membrane protein</topology>
    </subcellularLocation>
    <subcellularLocation>
        <location evidence="1">Membrane</location>
        <topology evidence="1">Multi-pass membrane protein</topology>
    </subcellularLocation>
</comment>
<keyword evidence="3 9" id="KW-1003">Cell membrane</keyword>
<dbReference type="NCBIfam" id="NF010151">
    <property type="entry name" value="PRK13628.1"/>
    <property type="match status" value="1"/>
</dbReference>
<feature type="transmembrane region" description="Helical" evidence="9">
    <location>
        <begin position="14"/>
        <end position="34"/>
    </location>
</feature>
<feature type="transmembrane region" description="Helical" evidence="9">
    <location>
        <begin position="283"/>
        <end position="306"/>
    </location>
</feature>
<sequence length="415" mass="43694">MVEAIKKMSLIQKIMIGIVIGTTLGILVPEWSFISSLGELFIGALKGIAPLLVFVLIIASLAGQKAGAKTYVGPVVVVYLLATFLAALVAVIISYAFPIEIVLDVSEEISAAPSQLGDVLGNILTSVVQNPIQGMMEGNYLAVLFWASLIGISLRQSSENTKDFLENISTGITKVVQMIINLAPIGVTGLVFTSVATTGLSGLAKYGQLLLLLVGTMTFMALIVYPAIVFWQIRQNPYPLVFFVLKESAMPAFFTRSSAANIPVNIRLAKALNLSEESYSVSIPLGATINMGGAAITITIMTLATVNTLGMDVPIHLAFLLSLIAAISACGASGIAGGSLLLIPLACSLFGIPDDIAMQVVGVGFIIGVIQDSVETALNSSSDLLFTASVEFADRRKNGEVVELNGNFGADNRVY</sequence>
<accession>A0A6G8ATE9</accession>
<comment type="catalytic activity">
    <reaction evidence="9">
        <text>L-serine(in) + Na(+)(in) = L-serine(out) + Na(+)(out)</text>
        <dbReference type="Rhea" id="RHEA:29575"/>
        <dbReference type="ChEBI" id="CHEBI:29101"/>
        <dbReference type="ChEBI" id="CHEBI:33384"/>
    </reaction>
</comment>
<comment type="similarity">
    <text evidence="9">Belongs to the dicarboxylate/amino acid:cation symporter (DAACS) (TC 2.A.23) family.</text>
</comment>
<dbReference type="GO" id="GO:0005886">
    <property type="term" value="C:plasma membrane"/>
    <property type="evidence" value="ECO:0007669"/>
    <property type="project" value="UniProtKB-SubCell"/>
</dbReference>
<evidence type="ECO:0000256" key="4">
    <source>
        <dbReference type="ARBA" id="ARBA00022692"/>
    </source>
</evidence>
<evidence type="ECO:0000313" key="10">
    <source>
        <dbReference type="EMBL" id="QIL48361.1"/>
    </source>
</evidence>
<dbReference type="Pfam" id="PF00375">
    <property type="entry name" value="SDF"/>
    <property type="match status" value="1"/>
</dbReference>
<feature type="transmembrane region" description="Helical" evidence="9">
    <location>
        <begin position="318"/>
        <end position="343"/>
    </location>
</feature>
<dbReference type="FunFam" id="1.10.3860.10:FF:000003">
    <property type="entry name" value="Serine/threonine transporter sstT"/>
    <property type="match status" value="1"/>
</dbReference>
<dbReference type="InterPro" id="IPR036458">
    <property type="entry name" value="Na:dicarbo_symporter_sf"/>
</dbReference>
<dbReference type="GO" id="GO:0015171">
    <property type="term" value="F:amino acid transmembrane transporter activity"/>
    <property type="evidence" value="ECO:0007669"/>
    <property type="project" value="UniProtKB-UniRule"/>
</dbReference>
<evidence type="ECO:0000256" key="7">
    <source>
        <dbReference type="ARBA" id="ARBA00022989"/>
    </source>
</evidence>
<protein>
    <recommendedName>
        <fullName evidence="9">Serine/threonine transporter SstT</fullName>
    </recommendedName>
    <alternativeName>
        <fullName evidence="9">Na(+)/serine-threonine symporter</fullName>
    </alternativeName>
</protein>